<sequence>MAFFWTSLVLLTVLRQAASQGAYLGCYVDQEDARDFPYVMTWSDLTPQKCIRHCADLGYAYAGLQYAVECFCGDSYGTYGPAPESDCHHACSGGGAHACGGGWRNSVWSTGAAVLTEDQLELVFEDNFDTLDLSKWQPEITAGGGGNEEFQLYLNHPENLYVRDGTLFLKPTLSAGRYGEKFLVDGVINLRENMLYLGCYHDGGSLDSRDLSGDRMTSADLTPRLCLDHCSAGGYTYAGLQYGTECFCGDSFGQFGAAPESECTTPCAGDAGQVCGNGWKNSIYTSAGGRCTLENWNGCYMAGSPSQHLPPVLSARITTARSFSFRYGKVEVQAKMPTGDWIWPAIWLLPQAWVYGDWPKSGEIDIVETRGNRNLYASWGASLGVDVTTSTLHWGPSGVWPYNGFVKTRAEKEAHTGTYGSDFHNWTMVWTDQYLKFSVDDEVMLTVSPPHGFWALGDFGLPDSDNPWIGASRLAPFDQDFYLIMNVATGGTNGFFMDDYVNMPYPKPWSNSQSRSQAMEHFWQARHQWLPTWDPNANNGEDAAMQVKSVKVWKFRDL</sequence>
<keyword evidence="2" id="KW-0732">Signal</keyword>
<evidence type="ECO:0000313" key="5">
    <source>
        <dbReference type="Proteomes" id="UP000515135"/>
    </source>
</evidence>
<accession>A0A6P4YVF2</accession>
<dbReference type="PROSITE" id="PS51212">
    <property type="entry name" value="WSC"/>
    <property type="match status" value="2"/>
</dbReference>
<feature type="chain" id="PRO_5027625930" evidence="2">
    <location>
        <begin position="20"/>
        <end position="558"/>
    </location>
</feature>
<dbReference type="GeneID" id="109467635"/>
<dbReference type="SUPFAM" id="SSF49899">
    <property type="entry name" value="Concanavalin A-like lectins/glucanases"/>
    <property type="match status" value="1"/>
</dbReference>
<feature type="domain" description="WSC" evidence="3">
    <location>
        <begin position="20"/>
        <end position="111"/>
    </location>
</feature>
<feature type="signal peptide" evidence="2">
    <location>
        <begin position="1"/>
        <end position="19"/>
    </location>
</feature>
<dbReference type="InterPro" id="IPR013320">
    <property type="entry name" value="ConA-like_dom_sf"/>
</dbReference>
<dbReference type="GO" id="GO:0004553">
    <property type="term" value="F:hydrolase activity, hydrolyzing O-glycosyl compounds"/>
    <property type="evidence" value="ECO:0007669"/>
    <property type="project" value="InterPro"/>
</dbReference>
<dbReference type="Proteomes" id="UP000515135">
    <property type="component" value="Unplaced"/>
</dbReference>
<name>A0A6P4YVF2_BRABE</name>
<dbReference type="Pfam" id="PF00722">
    <property type="entry name" value="Glyco_hydro_16"/>
    <property type="match status" value="1"/>
</dbReference>
<evidence type="ECO:0000256" key="2">
    <source>
        <dbReference type="SAM" id="SignalP"/>
    </source>
</evidence>
<dbReference type="RefSeq" id="XP_019621231.1">
    <property type="nucleotide sequence ID" value="XM_019765672.1"/>
</dbReference>
<reference evidence="6" key="1">
    <citation type="submission" date="2025-08" db="UniProtKB">
        <authorList>
            <consortium name="RefSeq"/>
        </authorList>
    </citation>
    <scope>IDENTIFICATION</scope>
    <source>
        <tissue evidence="6">Gonad</tissue>
    </source>
</reference>
<comment type="similarity">
    <text evidence="1">Belongs to the glycosyl hydrolase 16 family.</text>
</comment>
<dbReference type="PANTHER" id="PTHR10963">
    <property type="entry name" value="GLYCOSYL HYDROLASE-RELATED"/>
    <property type="match status" value="1"/>
</dbReference>
<dbReference type="InterPro" id="IPR000757">
    <property type="entry name" value="Beta-glucanase-like"/>
</dbReference>
<feature type="domain" description="WSC" evidence="3">
    <location>
        <begin position="193"/>
        <end position="287"/>
    </location>
</feature>
<evidence type="ECO:0000259" key="3">
    <source>
        <dbReference type="PROSITE" id="PS51212"/>
    </source>
</evidence>
<dbReference type="PROSITE" id="PS51762">
    <property type="entry name" value="GH16_2"/>
    <property type="match status" value="1"/>
</dbReference>
<protein>
    <submittedName>
        <fullName evidence="6">Beta-1,3-glucan-binding protein-like</fullName>
    </submittedName>
</protein>
<dbReference type="AlphaFoldDB" id="A0A6P4YVF2"/>
<organism evidence="5 6">
    <name type="scientific">Branchiostoma belcheri</name>
    <name type="common">Amphioxus</name>
    <dbReference type="NCBI Taxonomy" id="7741"/>
    <lineage>
        <taxon>Eukaryota</taxon>
        <taxon>Metazoa</taxon>
        <taxon>Chordata</taxon>
        <taxon>Cephalochordata</taxon>
        <taxon>Leptocardii</taxon>
        <taxon>Amphioxiformes</taxon>
        <taxon>Branchiostomatidae</taxon>
        <taxon>Branchiostoma</taxon>
    </lineage>
</organism>
<gene>
    <name evidence="6" type="primary">LOC109467635</name>
</gene>
<evidence type="ECO:0000313" key="6">
    <source>
        <dbReference type="RefSeq" id="XP_019621231.1"/>
    </source>
</evidence>
<feature type="domain" description="GH16" evidence="4">
    <location>
        <begin position="235"/>
        <end position="558"/>
    </location>
</feature>
<proteinExistence type="inferred from homology"/>
<dbReference type="Gene3D" id="2.60.120.200">
    <property type="match status" value="2"/>
</dbReference>
<dbReference type="GO" id="GO:0005975">
    <property type="term" value="P:carbohydrate metabolic process"/>
    <property type="evidence" value="ECO:0007669"/>
    <property type="project" value="InterPro"/>
</dbReference>
<dbReference type="InterPro" id="IPR050546">
    <property type="entry name" value="Glycosyl_Hydrlase_16"/>
</dbReference>
<dbReference type="InterPro" id="IPR002889">
    <property type="entry name" value="WSC_carb-bd"/>
</dbReference>
<dbReference type="SMART" id="SM00321">
    <property type="entry name" value="WSC"/>
    <property type="match status" value="2"/>
</dbReference>
<keyword evidence="5" id="KW-1185">Reference proteome</keyword>
<evidence type="ECO:0000256" key="1">
    <source>
        <dbReference type="ARBA" id="ARBA00006865"/>
    </source>
</evidence>
<dbReference type="KEGG" id="bbel:109467635"/>
<evidence type="ECO:0000259" key="4">
    <source>
        <dbReference type="PROSITE" id="PS51762"/>
    </source>
</evidence>
<dbReference type="PANTHER" id="PTHR10963:SF55">
    <property type="entry name" value="GLYCOSIDE HYDROLASE FAMILY 16 PROTEIN"/>
    <property type="match status" value="1"/>
</dbReference>
<dbReference type="Pfam" id="PF01822">
    <property type="entry name" value="WSC"/>
    <property type="match status" value="2"/>
</dbReference>
<dbReference type="OrthoDB" id="4781at2759"/>